<proteinExistence type="inferred from homology"/>
<evidence type="ECO:0000313" key="7">
    <source>
        <dbReference type="Proteomes" id="UP000037507"/>
    </source>
</evidence>
<dbReference type="Pfam" id="PF04279">
    <property type="entry name" value="IspA"/>
    <property type="match status" value="1"/>
</dbReference>
<organism evidence="6 7">
    <name type="scientific">Limnohabitans planktonicus II-D5</name>
    <dbReference type="NCBI Taxonomy" id="1293045"/>
    <lineage>
        <taxon>Bacteria</taxon>
        <taxon>Pseudomonadati</taxon>
        <taxon>Pseudomonadota</taxon>
        <taxon>Betaproteobacteria</taxon>
        <taxon>Burkholderiales</taxon>
        <taxon>Comamonadaceae</taxon>
        <taxon>Limnohabitans</taxon>
    </lineage>
</organism>
<protein>
    <recommendedName>
        <fullName evidence="5">Inner membrane-spanning protein YciB</fullName>
    </recommendedName>
</protein>
<reference evidence="6" key="1">
    <citation type="submission" date="2017-04" db="EMBL/GenBank/DDBJ databases">
        <title>Unexpected and diverse lifestyles within the genus Limnohabitans.</title>
        <authorList>
            <person name="Kasalicky V."/>
            <person name="Mehrshad M."/>
            <person name="Andrei S.-A."/>
            <person name="Salcher M."/>
            <person name="Kratochvilova H."/>
            <person name="Simek K."/>
            <person name="Ghai R."/>
        </authorList>
    </citation>
    <scope>NUCLEOTIDE SEQUENCE [LARGE SCALE GENOMIC DNA]</scope>
    <source>
        <strain evidence="6">II-D5</strain>
    </source>
</reference>
<comment type="caution">
    <text evidence="6">The sequence shown here is derived from an EMBL/GenBank/DDBJ whole genome shotgun (WGS) entry which is preliminary data.</text>
</comment>
<evidence type="ECO:0000256" key="4">
    <source>
        <dbReference type="ARBA" id="ARBA00023136"/>
    </source>
</evidence>
<accession>A0A2T7UHV3</accession>
<dbReference type="NCBIfam" id="NF001325">
    <property type="entry name" value="PRK00259.1-3"/>
    <property type="match status" value="1"/>
</dbReference>
<feature type="transmembrane region" description="Helical" evidence="5">
    <location>
        <begin position="154"/>
        <end position="172"/>
    </location>
</feature>
<gene>
    <name evidence="5" type="primary">yciB</name>
    <name evidence="6" type="ORF">H663_002035</name>
</gene>
<comment type="function">
    <text evidence="5">Plays a role in cell envelope biogenesis, maintenance of cell envelope integrity and membrane homeostasis.</text>
</comment>
<dbReference type="STRING" id="1293045.H663_18435"/>
<keyword evidence="4 5" id="KW-0472">Membrane</keyword>
<evidence type="ECO:0000256" key="2">
    <source>
        <dbReference type="ARBA" id="ARBA00022692"/>
    </source>
</evidence>
<name>A0A2T7UHV3_9BURK</name>
<dbReference type="PANTHER" id="PTHR36917">
    <property type="entry name" value="INTRACELLULAR SEPTATION PROTEIN A-RELATED"/>
    <property type="match status" value="1"/>
</dbReference>
<comment type="subcellular location">
    <subcellularLocation>
        <location evidence="5">Cell inner membrane</location>
        <topology evidence="5">Multi-pass membrane protein</topology>
    </subcellularLocation>
</comment>
<keyword evidence="5" id="KW-0997">Cell inner membrane</keyword>
<dbReference type="InterPro" id="IPR006008">
    <property type="entry name" value="YciB"/>
</dbReference>
<evidence type="ECO:0000313" key="6">
    <source>
        <dbReference type="EMBL" id="PVE44252.1"/>
    </source>
</evidence>
<feature type="transmembrane region" description="Helical" evidence="5">
    <location>
        <begin position="20"/>
        <end position="41"/>
    </location>
</feature>
<dbReference type="PANTHER" id="PTHR36917:SF1">
    <property type="entry name" value="INNER MEMBRANE-SPANNING PROTEIN YCIB"/>
    <property type="match status" value="1"/>
</dbReference>
<dbReference type="OrthoDB" id="9788219at2"/>
<keyword evidence="3 5" id="KW-1133">Transmembrane helix</keyword>
<dbReference type="RefSeq" id="WP_053176128.1">
    <property type="nucleotide sequence ID" value="NZ_LFYT02000002.1"/>
</dbReference>
<keyword evidence="2 5" id="KW-0812">Transmembrane</keyword>
<sequence>MKFILDFFPILLFFGAYKMADIYTATAVLMGATVLQTAIIYKMDGKLQTMHKITLVLVLGFGALTLGLHDERFIKWKPTLLYSGLAIALAVAHWLLKKNFLHMLLGTQLQLPHAVWNRLNLSWMLYCVFMAAINAYVAHYFSTEAWVNFKLWGYAFPLVFIVSQGIYISRYLPKDEGDQK</sequence>
<dbReference type="GO" id="GO:0005886">
    <property type="term" value="C:plasma membrane"/>
    <property type="evidence" value="ECO:0007669"/>
    <property type="project" value="UniProtKB-SubCell"/>
</dbReference>
<feature type="transmembrane region" description="Helical" evidence="5">
    <location>
        <begin position="53"/>
        <end position="68"/>
    </location>
</feature>
<dbReference type="EMBL" id="LFYT02000002">
    <property type="protein sequence ID" value="PVE44252.1"/>
    <property type="molecule type" value="Genomic_DNA"/>
</dbReference>
<dbReference type="HAMAP" id="MF_00189">
    <property type="entry name" value="YciB"/>
    <property type="match status" value="1"/>
</dbReference>
<keyword evidence="7" id="KW-1185">Reference proteome</keyword>
<evidence type="ECO:0000256" key="1">
    <source>
        <dbReference type="ARBA" id="ARBA00022475"/>
    </source>
</evidence>
<dbReference type="AlphaFoldDB" id="A0A2T7UHV3"/>
<feature type="transmembrane region" description="Helical" evidence="5">
    <location>
        <begin position="123"/>
        <end position="142"/>
    </location>
</feature>
<evidence type="ECO:0000256" key="3">
    <source>
        <dbReference type="ARBA" id="ARBA00022989"/>
    </source>
</evidence>
<comment type="similarity">
    <text evidence="5">Belongs to the YciB family.</text>
</comment>
<evidence type="ECO:0000256" key="5">
    <source>
        <dbReference type="HAMAP-Rule" id="MF_00189"/>
    </source>
</evidence>
<dbReference type="Proteomes" id="UP000037507">
    <property type="component" value="Unassembled WGS sequence"/>
</dbReference>
<feature type="transmembrane region" description="Helical" evidence="5">
    <location>
        <begin position="80"/>
        <end position="96"/>
    </location>
</feature>
<dbReference type="NCBIfam" id="TIGR00997">
    <property type="entry name" value="ispZ"/>
    <property type="match status" value="1"/>
</dbReference>
<keyword evidence="1 5" id="KW-1003">Cell membrane</keyword>